<accession>A0A838AC81</accession>
<dbReference type="SUPFAM" id="SSF51905">
    <property type="entry name" value="FAD/NAD(P)-binding domain"/>
    <property type="match status" value="2"/>
</dbReference>
<dbReference type="Gene3D" id="3.50.50.60">
    <property type="entry name" value="FAD/NAD(P)-binding domain"/>
    <property type="match status" value="2"/>
</dbReference>
<dbReference type="InterPro" id="IPR051209">
    <property type="entry name" value="FAD-bind_Monooxygenase_sf"/>
</dbReference>
<protein>
    <submittedName>
        <fullName evidence="5">NAD(P)/FAD-dependent oxidoreductase</fullName>
    </submittedName>
</protein>
<dbReference type="PRINTS" id="PR00368">
    <property type="entry name" value="FADPNR"/>
</dbReference>
<dbReference type="GO" id="GO:0050660">
    <property type="term" value="F:flavin adenine dinucleotide binding"/>
    <property type="evidence" value="ECO:0007669"/>
    <property type="project" value="InterPro"/>
</dbReference>
<evidence type="ECO:0000256" key="1">
    <source>
        <dbReference type="ARBA" id="ARBA00010139"/>
    </source>
</evidence>
<dbReference type="Pfam" id="PF00743">
    <property type="entry name" value="FMO-like"/>
    <property type="match status" value="1"/>
</dbReference>
<proteinExistence type="inferred from homology"/>
<evidence type="ECO:0000313" key="5">
    <source>
        <dbReference type="EMBL" id="MBA0126795.1"/>
    </source>
</evidence>
<dbReference type="GO" id="GO:0004499">
    <property type="term" value="F:N,N-dimethylaniline monooxygenase activity"/>
    <property type="evidence" value="ECO:0007669"/>
    <property type="project" value="InterPro"/>
</dbReference>
<evidence type="ECO:0000256" key="3">
    <source>
        <dbReference type="ARBA" id="ARBA00022827"/>
    </source>
</evidence>
<dbReference type="RefSeq" id="WP_180893633.1">
    <property type="nucleotide sequence ID" value="NZ_JACCKD010000005.1"/>
</dbReference>
<gene>
    <name evidence="5" type="ORF">H0B56_14690</name>
</gene>
<dbReference type="GO" id="GO:0050661">
    <property type="term" value="F:NADP binding"/>
    <property type="evidence" value="ECO:0007669"/>
    <property type="project" value="InterPro"/>
</dbReference>
<dbReference type="EMBL" id="JACCKD010000005">
    <property type="protein sequence ID" value="MBA0126795.1"/>
    <property type="molecule type" value="Genomic_DNA"/>
</dbReference>
<dbReference type="InterPro" id="IPR020946">
    <property type="entry name" value="Flavin_mOase-like"/>
</dbReference>
<keyword evidence="6" id="KW-1185">Reference proteome</keyword>
<comment type="caution">
    <text evidence="5">The sequence shown here is derived from an EMBL/GenBank/DDBJ whole genome shotgun (WGS) entry which is preliminary data.</text>
</comment>
<dbReference type="PANTHER" id="PTHR42877:SF4">
    <property type="entry name" value="FAD_NAD(P)-BINDING DOMAIN-CONTAINING PROTEIN-RELATED"/>
    <property type="match status" value="1"/>
</dbReference>
<dbReference type="PANTHER" id="PTHR42877">
    <property type="entry name" value="L-ORNITHINE N(5)-MONOOXYGENASE-RELATED"/>
    <property type="match status" value="1"/>
</dbReference>
<evidence type="ECO:0000256" key="4">
    <source>
        <dbReference type="ARBA" id="ARBA00023002"/>
    </source>
</evidence>
<name>A0A838AC81_9PSEU</name>
<dbReference type="Proteomes" id="UP000582974">
    <property type="component" value="Unassembled WGS sequence"/>
</dbReference>
<sequence>MTVASDGGRRERLAEAVDSANIPTLLMVNTQLTGDLGWLSERYRPSPTRGLEDNDTGDLPADVQAEVRTAAVEAISAWQAGEPPAIPTPSDELMVRMLSFCMGDEVPDEYGPMLADDLEQALRAFDEEVPAPATTSRPTPSDGFRVLVVGAGISGLCAAVMLQRLGVEFEILEKSEEVGGTWREHQYPGAGVDTPTHLYSFSFAPYDWSQYFALRGEIFEYLQYVASEFDVRQRIQFQTEVREAAWDSEAQLWKVDVQRPNGVHETLEANVVISAVGAFNPPVTPDIPGVDRFRGPAFHTARWPDGLDVEGKQVAVIGNGASAMQLVPAIAGRASSVKIFQRSPQWAQPFPKFQQKVPDGVRHLFQEIPLYYAWYRLRQAWIFHDKLYDSLQKDPQWPHSDRSINATNDRHRKYLTKYIQSELGDRTDLLDKVLPTYPPFGKRMLLDNGWYRCLTRDDVQLTTDSISRVDPGSIVTSSGDVHEADVLVFATGFDITRFVSTMEVRGRHGSSLRETWDDDDCRAFLGMAVPGFPNFFCLYGPNTQPGHGGSLITTVEEQVHYLEDLLRQMLDSQIAVAECRPDVYDRYTKQVDERHARMVWTHPGMRTYYRNSQGRVVVNSPFRNLDFWRMTRNADLEDFVTEQRMADQSRDVQHEETKS</sequence>
<dbReference type="AlphaFoldDB" id="A0A838AC81"/>
<organism evidence="5 6">
    <name type="scientific">Haloechinothrix aidingensis</name>
    <dbReference type="NCBI Taxonomy" id="2752311"/>
    <lineage>
        <taxon>Bacteria</taxon>
        <taxon>Bacillati</taxon>
        <taxon>Actinomycetota</taxon>
        <taxon>Actinomycetes</taxon>
        <taxon>Pseudonocardiales</taxon>
        <taxon>Pseudonocardiaceae</taxon>
        <taxon>Haloechinothrix</taxon>
    </lineage>
</organism>
<dbReference type="InterPro" id="IPR036188">
    <property type="entry name" value="FAD/NAD-bd_sf"/>
</dbReference>
<keyword evidence="2" id="KW-0285">Flavoprotein</keyword>
<reference evidence="5 6" key="1">
    <citation type="submission" date="2020-07" db="EMBL/GenBank/DDBJ databases">
        <title>Genome of Haloechinothrix sp.</title>
        <authorList>
            <person name="Tang S.-K."/>
            <person name="Yang L."/>
            <person name="Zhu W.-Y."/>
        </authorList>
    </citation>
    <scope>NUCLEOTIDE SEQUENCE [LARGE SCALE GENOMIC DNA]</scope>
    <source>
        <strain evidence="5 6">YIM 98757</strain>
    </source>
</reference>
<keyword evidence="3" id="KW-0274">FAD</keyword>
<keyword evidence="4" id="KW-0560">Oxidoreductase</keyword>
<evidence type="ECO:0000256" key="2">
    <source>
        <dbReference type="ARBA" id="ARBA00022630"/>
    </source>
</evidence>
<comment type="similarity">
    <text evidence="1">Belongs to the FAD-binding monooxygenase family.</text>
</comment>
<evidence type="ECO:0000313" key="6">
    <source>
        <dbReference type="Proteomes" id="UP000582974"/>
    </source>
</evidence>
<dbReference type="PRINTS" id="PR00469">
    <property type="entry name" value="PNDRDTASEII"/>
</dbReference>